<evidence type="ECO:0000313" key="4">
    <source>
        <dbReference type="EMBL" id="BAK21862.1"/>
    </source>
</evidence>
<dbReference type="Pfam" id="PF00436">
    <property type="entry name" value="SSB"/>
    <property type="match status" value="1"/>
</dbReference>
<gene>
    <name evidence="4" type="ordered locus">MPTP_1433</name>
</gene>
<evidence type="ECO:0000256" key="2">
    <source>
        <dbReference type="PROSITE-ProRule" id="PRU00252"/>
    </source>
</evidence>
<dbReference type="STRING" id="940190.MPTP_1433"/>
<dbReference type="AlphaFoldDB" id="F3YBI4"/>
<dbReference type="RefSeq" id="WP_013774298.1">
    <property type="nucleotide sequence ID" value="NC_015516.1"/>
</dbReference>
<dbReference type="SUPFAM" id="SSF50249">
    <property type="entry name" value="Nucleic acid-binding proteins"/>
    <property type="match status" value="1"/>
</dbReference>
<proteinExistence type="predicted"/>
<dbReference type="InterPro" id="IPR012340">
    <property type="entry name" value="NA-bd_OB-fold"/>
</dbReference>
<dbReference type="EMBL" id="AP012200">
    <property type="protein sequence ID" value="BAK21862.1"/>
    <property type="molecule type" value="Genomic_DNA"/>
</dbReference>
<dbReference type="InterPro" id="IPR000424">
    <property type="entry name" value="Primosome_PriB/ssb"/>
</dbReference>
<dbReference type="KEGG" id="mps:MPTP_1433"/>
<reference evidence="4 5" key="1">
    <citation type="journal article" date="2011" name="J. Bacteriol.">
        <title>Complete genome sequence of Melissococcus plutonius ATCC 35311.</title>
        <authorList>
            <person name="Okumura K."/>
            <person name="Arai R."/>
            <person name="Okura M."/>
            <person name="Kirikae T."/>
            <person name="Takamatsu D."/>
            <person name="Osaki M."/>
            <person name="Miyoshi-Akiyama T."/>
        </authorList>
    </citation>
    <scope>NUCLEOTIDE SEQUENCE [LARGE SCALE GENOMIC DNA]</scope>
    <source>
        <strain evidence="5">ATCC 35311 / CIP 104052 / LMG 20360 / NCIMB 702443</strain>
    </source>
</reference>
<keyword evidence="1 2" id="KW-0238">DNA-binding</keyword>
<keyword evidence="5" id="KW-1185">Reference proteome</keyword>
<sequence>MGVVGRIQSRSYENQQGQRVYVTEVICENFQLLESRNMREDINNLAGDVLNSNESNNTQAENKPFKIQNNSQNQQQSFKHNNFSNGSTINLDSDDLSF</sequence>
<evidence type="ECO:0000313" key="5">
    <source>
        <dbReference type="Proteomes" id="UP000008456"/>
    </source>
</evidence>
<organism evidence="4 5">
    <name type="scientific">Melissococcus plutonius (strain ATCC 35311 / DSM 29964 / CIP 104052 / LMG 20360 / NCIMB 702443)</name>
    <dbReference type="NCBI Taxonomy" id="940190"/>
    <lineage>
        <taxon>Bacteria</taxon>
        <taxon>Bacillati</taxon>
        <taxon>Bacillota</taxon>
        <taxon>Bacilli</taxon>
        <taxon>Lactobacillales</taxon>
        <taxon>Enterococcaceae</taxon>
        <taxon>Melissococcus</taxon>
    </lineage>
</organism>
<dbReference type="HOGENOM" id="CLU_078758_6_2_9"/>
<feature type="compositionally biased region" description="Low complexity" evidence="3">
    <location>
        <begin position="70"/>
        <end position="85"/>
    </location>
</feature>
<dbReference type="PROSITE" id="PS50935">
    <property type="entry name" value="SSB"/>
    <property type="match status" value="1"/>
</dbReference>
<dbReference type="Proteomes" id="UP000008456">
    <property type="component" value="Chromosome"/>
</dbReference>
<evidence type="ECO:0000256" key="3">
    <source>
        <dbReference type="SAM" id="MobiDB-lite"/>
    </source>
</evidence>
<protein>
    <submittedName>
        <fullName evidence="4">Single-stranded DNA-binding protein</fullName>
    </submittedName>
</protein>
<dbReference type="Gene3D" id="2.40.50.140">
    <property type="entry name" value="Nucleic acid-binding proteins"/>
    <property type="match status" value="1"/>
</dbReference>
<evidence type="ECO:0000256" key="1">
    <source>
        <dbReference type="ARBA" id="ARBA00023125"/>
    </source>
</evidence>
<feature type="region of interest" description="Disordered" evidence="3">
    <location>
        <begin position="70"/>
        <end position="98"/>
    </location>
</feature>
<reference key="2">
    <citation type="submission" date="2011-04" db="EMBL/GenBank/DDBJ databases">
        <title>Whole genome sequence of Melissococcus plutonius ATCC 35311.</title>
        <authorList>
            <person name="Okumura K."/>
            <person name="Arai R."/>
            <person name="Osaki M."/>
            <person name="Okura M."/>
            <person name="Kirikae T."/>
            <person name="Takamatsu D."/>
            <person name="Akiyama T."/>
        </authorList>
    </citation>
    <scope>NUCLEOTIDE SEQUENCE</scope>
    <source>
        <strain>ATCC 35311</strain>
    </source>
</reference>
<dbReference type="GO" id="GO:0003697">
    <property type="term" value="F:single-stranded DNA binding"/>
    <property type="evidence" value="ECO:0007669"/>
    <property type="project" value="InterPro"/>
</dbReference>
<name>F3YBI4_MELPT</name>
<accession>F3YBI4</accession>